<dbReference type="GO" id="GO:0015417">
    <property type="term" value="F:ABC-type polyamine transporter activity"/>
    <property type="evidence" value="ECO:0007669"/>
    <property type="project" value="UniProtKB-EC"/>
</dbReference>
<evidence type="ECO:0000256" key="1">
    <source>
        <dbReference type="ARBA" id="ARBA00022448"/>
    </source>
</evidence>
<comment type="catalytic activity">
    <reaction evidence="8">
        <text>ATP + H2O + polyamine-[polyamine-binding protein]Side 1 = ADP + phosphate + polyamineSide 2 + [polyamine-binding protein]Side 1.</text>
        <dbReference type="EC" id="7.6.2.11"/>
    </reaction>
</comment>
<dbReference type="InterPro" id="IPR050093">
    <property type="entry name" value="ABC_SmlMolc_Importer"/>
</dbReference>
<dbReference type="AlphaFoldDB" id="A0A2M6UN91"/>
<dbReference type="SMART" id="SM00382">
    <property type="entry name" value="AAA"/>
    <property type="match status" value="1"/>
</dbReference>
<evidence type="ECO:0000256" key="7">
    <source>
        <dbReference type="ARBA" id="ARBA00024722"/>
    </source>
</evidence>
<dbReference type="PROSITE" id="PS00211">
    <property type="entry name" value="ABC_TRANSPORTER_1"/>
    <property type="match status" value="1"/>
</dbReference>
<keyword evidence="5 8" id="KW-1278">Translocase</keyword>
<reference evidence="10 11" key="1">
    <citation type="submission" date="2015-06" db="EMBL/GenBank/DDBJ databases">
        <title>Comparative genome analysis of nirS-carrying Bradyrhizobium sp. strains.</title>
        <authorList>
            <person name="Ishii S."/>
            <person name="Jang J."/>
            <person name="Nishizawa T."/>
            <person name="Senoo K."/>
        </authorList>
    </citation>
    <scope>NUCLEOTIDE SEQUENCE [LARGE SCALE GENOMIC DNA]</scope>
    <source>
        <strain evidence="10 11">TSA1</strain>
    </source>
</reference>
<dbReference type="NCBIfam" id="TIGR01187">
    <property type="entry name" value="potA"/>
    <property type="match status" value="1"/>
</dbReference>
<dbReference type="EC" id="7.6.2.11" evidence="8"/>
<dbReference type="Gene3D" id="3.40.50.300">
    <property type="entry name" value="P-loop containing nucleotide triphosphate hydrolases"/>
    <property type="match status" value="1"/>
</dbReference>
<dbReference type="GO" id="GO:0016887">
    <property type="term" value="F:ATP hydrolysis activity"/>
    <property type="evidence" value="ECO:0007669"/>
    <property type="project" value="InterPro"/>
</dbReference>
<sequence length="360" mass="39246">MLGQIAIAALSVHSVAKSFGGARVVKDVSLAIRPGEFISLLGPSGCGKTTLLRMIAGLEMPDSGTIALGDKDITGVPVWQRNIGVVFQNYALFPHMTVAENIAFGLRTRKVSRTTIEAKVRDALKLVRLDDFGPRSTEKLSGGQKQRVALARALVTDPKLLLLDEPLGALDRKLREQMQVELKMLQREIGITTLMVTHDQEEALTLSDRIAVMSDGRILQDDSPKEIYERPRDAFVADFIGMSNLMQGKVVEFDGKKRIAISEKAVLELPPDAISAAHVSIFVRPEKLSLDEVPGAAGSSLPGKIVHVSYSGSVTHCFVDVGLQKPLTVLITNRSSRDDEGPRVGQPIWVNWDARNIVVL</sequence>
<comment type="similarity">
    <text evidence="8">Belongs to the ABC transporter superfamily. Spermidine/putrescine importer (TC 3.A.1.11.1) family.</text>
</comment>
<evidence type="ECO:0000313" key="10">
    <source>
        <dbReference type="EMBL" id="PIT06084.1"/>
    </source>
</evidence>
<dbReference type="Proteomes" id="UP000228930">
    <property type="component" value="Unassembled WGS sequence"/>
</dbReference>
<keyword evidence="1 8" id="KW-0813">Transport</keyword>
<dbReference type="SUPFAM" id="SSF50331">
    <property type="entry name" value="MOP-like"/>
    <property type="match status" value="1"/>
</dbReference>
<evidence type="ECO:0000259" key="9">
    <source>
        <dbReference type="PROSITE" id="PS50893"/>
    </source>
</evidence>
<evidence type="ECO:0000313" key="11">
    <source>
        <dbReference type="Proteomes" id="UP000228930"/>
    </source>
</evidence>
<dbReference type="GO" id="GO:0005524">
    <property type="term" value="F:ATP binding"/>
    <property type="evidence" value="ECO:0007669"/>
    <property type="project" value="UniProtKB-KW"/>
</dbReference>
<dbReference type="InterPro" id="IPR008995">
    <property type="entry name" value="Mo/tungstate-bd_C_term_dom"/>
</dbReference>
<dbReference type="SUPFAM" id="SSF52540">
    <property type="entry name" value="P-loop containing nucleoside triphosphate hydrolases"/>
    <property type="match status" value="1"/>
</dbReference>
<keyword evidence="11" id="KW-1185">Reference proteome</keyword>
<name>A0A2M6UN91_9BRAD</name>
<comment type="subunit">
    <text evidence="8">The complex is composed of two ATP-binding proteins (PotA), two transmembrane proteins (PotB and PotC) and a solute-binding protein (PotD).</text>
</comment>
<dbReference type="InterPro" id="IPR027417">
    <property type="entry name" value="P-loop_NTPase"/>
</dbReference>
<dbReference type="Pfam" id="PF00005">
    <property type="entry name" value="ABC_tran"/>
    <property type="match status" value="1"/>
</dbReference>
<dbReference type="GO" id="GO:0015847">
    <property type="term" value="P:putrescine transport"/>
    <property type="evidence" value="ECO:0007669"/>
    <property type="project" value="UniProtKB-ARBA"/>
</dbReference>
<proteinExistence type="inferred from homology"/>
<dbReference type="InterPro" id="IPR013611">
    <property type="entry name" value="Transp-assoc_OB_typ2"/>
</dbReference>
<evidence type="ECO:0000256" key="8">
    <source>
        <dbReference type="RuleBase" id="RU364083"/>
    </source>
</evidence>
<evidence type="ECO:0000256" key="2">
    <source>
        <dbReference type="ARBA" id="ARBA00022475"/>
    </source>
</evidence>
<evidence type="ECO:0000256" key="3">
    <source>
        <dbReference type="ARBA" id="ARBA00022741"/>
    </source>
</evidence>
<evidence type="ECO:0000256" key="4">
    <source>
        <dbReference type="ARBA" id="ARBA00022840"/>
    </source>
</evidence>
<organism evidence="10 11">
    <name type="scientific">Bradyrhizobium nitroreducens</name>
    <dbReference type="NCBI Taxonomy" id="709803"/>
    <lineage>
        <taxon>Bacteria</taxon>
        <taxon>Pseudomonadati</taxon>
        <taxon>Pseudomonadota</taxon>
        <taxon>Alphaproteobacteria</taxon>
        <taxon>Hyphomicrobiales</taxon>
        <taxon>Nitrobacteraceae</taxon>
        <taxon>Bradyrhizobium</taxon>
    </lineage>
</organism>
<keyword evidence="4 8" id="KW-0067">ATP-binding</keyword>
<comment type="function">
    <text evidence="8">Part of the ABC transporter complex PotABCD involved in spermidine/putrescine import. Responsible for energy coupling to the transport system.</text>
</comment>
<dbReference type="PANTHER" id="PTHR42781:SF4">
    <property type="entry name" value="SPERMIDINE_PUTRESCINE IMPORT ATP-BINDING PROTEIN POTA"/>
    <property type="match status" value="1"/>
</dbReference>
<evidence type="ECO:0000256" key="5">
    <source>
        <dbReference type="ARBA" id="ARBA00022967"/>
    </source>
</evidence>
<gene>
    <name evidence="8" type="primary">potA</name>
    <name evidence="10" type="ORF">TSA1_15035</name>
</gene>
<protein>
    <recommendedName>
        <fullName evidence="8">Spermidine/putrescine import ATP-binding protein PotA</fullName>
        <ecNumber evidence="8">7.6.2.11</ecNumber>
    </recommendedName>
</protein>
<dbReference type="InterPro" id="IPR003439">
    <property type="entry name" value="ABC_transporter-like_ATP-bd"/>
</dbReference>
<keyword evidence="3 8" id="KW-0547">Nucleotide-binding</keyword>
<dbReference type="PANTHER" id="PTHR42781">
    <property type="entry name" value="SPERMIDINE/PUTRESCINE IMPORT ATP-BINDING PROTEIN POTA"/>
    <property type="match status" value="1"/>
</dbReference>
<keyword evidence="2 8" id="KW-1003">Cell membrane</keyword>
<dbReference type="GO" id="GO:0043190">
    <property type="term" value="C:ATP-binding cassette (ABC) transporter complex"/>
    <property type="evidence" value="ECO:0007669"/>
    <property type="project" value="InterPro"/>
</dbReference>
<dbReference type="Pfam" id="PF08402">
    <property type="entry name" value="TOBE_2"/>
    <property type="match status" value="1"/>
</dbReference>
<dbReference type="InterPro" id="IPR005893">
    <property type="entry name" value="PotA-like"/>
</dbReference>
<dbReference type="PROSITE" id="PS50893">
    <property type="entry name" value="ABC_TRANSPORTER_2"/>
    <property type="match status" value="1"/>
</dbReference>
<dbReference type="Gene3D" id="2.40.50.100">
    <property type="match status" value="1"/>
</dbReference>
<dbReference type="FunFam" id="3.40.50.300:FF:000133">
    <property type="entry name" value="Spermidine/putrescine import ATP-binding protein PotA"/>
    <property type="match status" value="1"/>
</dbReference>
<accession>A0A2M6UN91</accession>
<evidence type="ECO:0000256" key="6">
    <source>
        <dbReference type="ARBA" id="ARBA00023136"/>
    </source>
</evidence>
<comment type="caution">
    <text evidence="10">The sequence shown here is derived from an EMBL/GenBank/DDBJ whole genome shotgun (WGS) entry which is preliminary data.</text>
</comment>
<keyword evidence="6 8" id="KW-0472">Membrane</keyword>
<dbReference type="EMBL" id="LFJC01000003">
    <property type="protein sequence ID" value="PIT06084.1"/>
    <property type="molecule type" value="Genomic_DNA"/>
</dbReference>
<dbReference type="InterPro" id="IPR017871">
    <property type="entry name" value="ABC_transporter-like_CS"/>
</dbReference>
<dbReference type="InterPro" id="IPR003593">
    <property type="entry name" value="AAA+_ATPase"/>
</dbReference>
<feature type="domain" description="ABC transporter" evidence="9">
    <location>
        <begin position="10"/>
        <end position="240"/>
    </location>
</feature>
<comment type="function">
    <text evidence="7">Involved in beta-(1--&gt;2)glucan export. Transmembrane domains (TMD) form a pore in the inner membrane and the ATP-binding domain (NBD) is responsible for energy generation.</text>
</comment>